<accession>K3UX68</accession>
<dbReference type="Proteomes" id="UP000007978">
    <property type="component" value="Chromosome 3"/>
</dbReference>
<gene>
    <name evidence="2" type="ORF">FPSE_02536</name>
</gene>
<proteinExistence type="predicted"/>
<evidence type="ECO:0000313" key="3">
    <source>
        <dbReference type="Proteomes" id="UP000007978"/>
    </source>
</evidence>
<dbReference type="HOGENOM" id="CLU_1337575_0_0_1"/>
<organism evidence="2 3">
    <name type="scientific">Fusarium pseudograminearum (strain CS3096)</name>
    <name type="common">Wheat and barley crown-rot fungus</name>
    <dbReference type="NCBI Taxonomy" id="1028729"/>
    <lineage>
        <taxon>Eukaryota</taxon>
        <taxon>Fungi</taxon>
        <taxon>Dikarya</taxon>
        <taxon>Ascomycota</taxon>
        <taxon>Pezizomycotina</taxon>
        <taxon>Sordariomycetes</taxon>
        <taxon>Hypocreomycetidae</taxon>
        <taxon>Hypocreales</taxon>
        <taxon>Nectriaceae</taxon>
        <taxon>Fusarium</taxon>
    </lineage>
</organism>
<dbReference type="GeneID" id="20361155"/>
<evidence type="ECO:0000313" key="2">
    <source>
        <dbReference type="EMBL" id="EKJ77261.1"/>
    </source>
</evidence>
<name>K3UX68_FUSPC</name>
<dbReference type="KEGG" id="fpu:FPSE_02536"/>
<protein>
    <submittedName>
        <fullName evidence="2">Uncharacterized protein</fullName>
    </submittedName>
</protein>
<dbReference type="AlphaFoldDB" id="K3UX68"/>
<dbReference type="EMBL" id="AFNW01000060">
    <property type="protein sequence ID" value="EKJ77261.1"/>
    <property type="molecule type" value="Genomic_DNA"/>
</dbReference>
<reference evidence="2 3" key="1">
    <citation type="journal article" date="2012" name="PLoS Pathog.">
        <title>Comparative pathogenomics reveals horizontally acquired novel virulence genes in fungi infecting cereal hosts.</title>
        <authorList>
            <person name="Gardiner D.M."/>
            <person name="McDonald M.C."/>
            <person name="Covarelli L."/>
            <person name="Solomon P.S."/>
            <person name="Rusu A.G."/>
            <person name="Marshall M."/>
            <person name="Kazan K."/>
            <person name="Chakraborty S."/>
            <person name="McDonald B.A."/>
            <person name="Manners J.M."/>
        </authorList>
    </citation>
    <scope>NUCLEOTIDE SEQUENCE [LARGE SCALE GENOMIC DNA]</scope>
    <source>
        <strain evidence="2 3">CS3096</strain>
    </source>
</reference>
<sequence length="205" mass="22131">MSYYQRHHRYAVISRINHAVVACSGDFANSWVAEKGRVPVSGHSCYAKTFEGPVQMSRAISFEVIIWQGQSARTSGVARDGTPDETLRSQELLIFNDESLVAEPVPRALGEKPACMGLPSNQLPCSPSDKSHRHQTRALSLVKDLAGSESRDDKVHVSDTCSGKQTQRLAQELAGGGDPSSCSKVALCPSFVSVSVRGNGTRDSQ</sequence>
<evidence type="ECO:0000256" key="1">
    <source>
        <dbReference type="SAM" id="MobiDB-lite"/>
    </source>
</evidence>
<comment type="caution">
    <text evidence="2">The sequence shown here is derived from an EMBL/GenBank/DDBJ whole genome shotgun (WGS) entry which is preliminary data.</text>
</comment>
<keyword evidence="3" id="KW-1185">Reference proteome</keyword>
<feature type="region of interest" description="Disordered" evidence="1">
    <location>
        <begin position="145"/>
        <end position="164"/>
    </location>
</feature>
<dbReference type="RefSeq" id="XP_009253930.1">
    <property type="nucleotide sequence ID" value="XM_009255655.1"/>
</dbReference>